<dbReference type="Pfam" id="PF07722">
    <property type="entry name" value="Peptidase_C26"/>
    <property type="match status" value="1"/>
</dbReference>
<dbReference type="EMBL" id="JAGMWN010000006">
    <property type="protein sequence ID" value="MBP5858221.1"/>
    <property type="molecule type" value="Genomic_DNA"/>
</dbReference>
<dbReference type="GO" id="GO:0005829">
    <property type="term" value="C:cytosol"/>
    <property type="evidence" value="ECO:0007669"/>
    <property type="project" value="TreeGrafter"/>
</dbReference>
<dbReference type="PANTHER" id="PTHR43235:SF1">
    <property type="entry name" value="GLUTAMINE AMIDOTRANSFERASE PB2B2.05-RELATED"/>
    <property type="match status" value="1"/>
</dbReference>
<gene>
    <name evidence="1" type="ORF">KAJ83_14470</name>
</gene>
<dbReference type="Proteomes" id="UP000672602">
    <property type="component" value="Unassembled WGS sequence"/>
</dbReference>
<organism evidence="1 2">
    <name type="scientific">Marivibrio halodurans</name>
    <dbReference type="NCBI Taxonomy" id="2039722"/>
    <lineage>
        <taxon>Bacteria</taxon>
        <taxon>Pseudomonadati</taxon>
        <taxon>Pseudomonadota</taxon>
        <taxon>Alphaproteobacteria</taxon>
        <taxon>Rhodospirillales</taxon>
        <taxon>Rhodospirillaceae</taxon>
        <taxon>Marivibrio</taxon>
    </lineage>
</organism>
<sequence>MRKPAFLTRSRPLIGVTGSRRGGLIAWNFHRFTVWRAGGWAVRLTPRRLPRLEEVAAKLDGLIVGGGDDIGPGLYGGSLEPEVRLDPERDELELRLLDLFAPTGRPVLGVCRGAQMINAHLGGTLVHDIYDQFEDVPRMRTPLPAKHVHFEPDSRLRAILGRKVCKVNSLHHQAVCDLGRGLRVVGRDRWGVVQAIEGIGDRFLIGVQWHPEFLIFTPAQQRLYRSLISAASAETTGARPADIVAPGMKPAYTKSC</sequence>
<evidence type="ECO:0000313" key="2">
    <source>
        <dbReference type="Proteomes" id="UP000672602"/>
    </source>
</evidence>
<dbReference type="InterPro" id="IPR044668">
    <property type="entry name" value="PuuD-like"/>
</dbReference>
<dbReference type="PANTHER" id="PTHR43235">
    <property type="entry name" value="GLUTAMINE AMIDOTRANSFERASE PB2B2.05-RELATED"/>
    <property type="match status" value="1"/>
</dbReference>
<proteinExistence type="predicted"/>
<keyword evidence="2" id="KW-1185">Reference proteome</keyword>
<dbReference type="InterPro" id="IPR011697">
    <property type="entry name" value="Peptidase_C26"/>
</dbReference>
<protein>
    <submittedName>
        <fullName evidence="1">Gamma-glutamyl-gamma-aminobutyrate hydrolase family protein</fullName>
    </submittedName>
</protein>
<dbReference type="InterPro" id="IPR029062">
    <property type="entry name" value="Class_I_gatase-like"/>
</dbReference>
<reference evidence="1" key="1">
    <citation type="submission" date="2021-04" db="EMBL/GenBank/DDBJ databases">
        <authorList>
            <person name="Zhang D.-C."/>
        </authorList>
    </citation>
    <scope>NUCLEOTIDE SEQUENCE</scope>
    <source>
        <strain evidence="1">CGMCC 1.15697</strain>
    </source>
</reference>
<dbReference type="GO" id="GO:0033969">
    <property type="term" value="F:gamma-glutamyl-gamma-aminobutyrate hydrolase activity"/>
    <property type="evidence" value="ECO:0007669"/>
    <property type="project" value="TreeGrafter"/>
</dbReference>
<keyword evidence="1" id="KW-0378">Hydrolase</keyword>
<name>A0A8J7V3G5_9PROT</name>
<dbReference type="AlphaFoldDB" id="A0A8J7V3G5"/>
<accession>A0A8J7V3G5</accession>
<comment type="caution">
    <text evidence="1">The sequence shown here is derived from an EMBL/GenBank/DDBJ whole genome shotgun (WGS) entry which is preliminary data.</text>
</comment>
<dbReference type="Gene3D" id="3.40.50.880">
    <property type="match status" value="1"/>
</dbReference>
<dbReference type="GO" id="GO:0006598">
    <property type="term" value="P:polyamine catabolic process"/>
    <property type="evidence" value="ECO:0007669"/>
    <property type="project" value="TreeGrafter"/>
</dbReference>
<dbReference type="PROSITE" id="PS51273">
    <property type="entry name" value="GATASE_TYPE_1"/>
    <property type="match status" value="1"/>
</dbReference>
<evidence type="ECO:0000313" key="1">
    <source>
        <dbReference type="EMBL" id="MBP5858221.1"/>
    </source>
</evidence>
<dbReference type="SUPFAM" id="SSF52317">
    <property type="entry name" value="Class I glutamine amidotransferase-like"/>
    <property type="match status" value="1"/>
</dbReference>